<dbReference type="SUPFAM" id="SSF57997">
    <property type="entry name" value="Tropomyosin"/>
    <property type="match status" value="1"/>
</dbReference>
<reference evidence="3 4" key="1">
    <citation type="journal article" date="2023" name="IMA Fungus">
        <title>Comparative genomic study of the Penicillium genus elucidates a diverse pangenome and 15 lateral gene transfer events.</title>
        <authorList>
            <person name="Petersen C."/>
            <person name="Sorensen T."/>
            <person name="Nielsen M.R."/>
            <person name="Sondergaard T.E."/>
            <person name="Sorensen J.L."/>
            <person name="Fitzpatrick D.A."/>
            <person name="Frisvad J.C."/>
            <person name="Nielsen K.L."/>
        </authorList>
    </citation>
    <scope>NUCLEOTIDE SEQUENCE [LARGE SCALE GENOMIC DNA]</scope>
    <source>
        <strain evidence="3 4">IBT 35679</strain>
    </source>
</reference>
<evidence type="ECO:0000313" key="3">
    <source>
        <dbReference type="EMBL" id="KAJ5546121.1"/>
    </source>
</evidence>
<feature type="region of interest" description="Disordered" evidence="2">
    <location>
        <begin position="1"/>
        <end position="38"/>
    </location>
</feature>
<dbReference type="Proteomes" id="UP001220324">
    <property type="component" value="Unassembled WGS sequence"/>
</dbReference>
<gene>
    <name evidence="3" type="ORF">N7494_003706</name>
</gene>
<evidence type="ECO:0000313" key="4">
    <source>
        <dbReference type="Proteomes" id="UP001220324"/>
    </source>
</evidence>
<feature type="compositionally biased region" description="Polar residues" evidence="2">
    <location>
        <begin position="488"/>
        <end position="501"/>
    </location>
</feature>
<feature type="region of interest" description="Disordered" evidence="2">
    <location>
        <begin position="480"/>
        <end position="572"/>
    </location>
</feature>
<keyword evidence="4" id="KW-1185">Reference proteome</keyword>
<feature type="coiled-coil region" evidence="1">
    <location>
        <begin position="186"/>
        <end position="213"/>
    </location>
</feature>
<comment type="caution">
    <text evidence="3">The sequence shown here is derived from an EMBL/GenBank/DDBJ whole genome shotgun (WGS) entry which is preliminary data.</text>
</comment>
<feature type="compositionally biased region" description="Polar residues" evidence="2">
    <location>
        <begin position="531"/>
        <end position="548"/>
    </location>
</feature>
<feature type="compositionally biased region" description="Polar residues" evidence="2">
    <location>
        <begin position="1"/>
        <end position="20"/>
    </location>
</feature>
<dbReference type="AlphaFoldDB" id="A0AAD6GHN2"/>
<keyword evidence="1" id="KW-0175">Coiled coil</keyword>
<accession>A0AAD6GHN2</accession>
<evidence type="ECO:0000256" key="1">
    <source>
        <dbReference type="SAM" id="Coils"/>
    </source>
</evidence>
<dbReference type="EMBL" id="JAQIZZ010000003">
    <property type="protein sequence ID" value="KAJ5546121.1"/>
    <property type="molecule type" value="Genomic_DNA"/>
</dbReference>
<feature type="compositionally biased region" description="Low complexity" evidence="2">
    <location>
        <begin position="562"/>
        <end position="572"/>
    </location>
</feature>
<protein>
    <submittedName>
        <fullName evidence="3">Uncharacterized protein</fullName>
    </submittedName>
</protein>
<evidence type="ECO:0000256" key="2">
    <source>
        <dbReference type="SAM" id="MobiDB-lite"/>
    </source>
</evidence>
<proteinExistence type="predicted"/>
<name>A0AAD6GHN2_9EURO</name>
<feature type="region of interest" description="Disordered" evidence="2">
    <location>
        <begin position="376"/>
        <end position="414"/>
    </location>
</feature>
<feature type="compositionally biased region" description="Low complexity" evidence="2">
    <location>
        <begin position="516"/>
        <end position="530"/>
    </location>
</feature>
<dbReference type="Gene3D" id="1.20.5.340">
    <property type="match status" value="1"/>
</dbReference>
<feature type="compositionally biased region" description="Polar residues" evidence="2">
    <location>
        <begin position="391"/>
        <end position="401"/>
    </location>
</feature>
<organism evidence="3 4">
    <name type="scientific">Penicillium frequentans</name>
    <dbReference type="NCBI Taxonomy" id="3151616"/>
    <lineage>
        <taxon>Eukaryota</taxon>
        <taxon>Fungi</taxon>
        <taxon>Dikarya</taxon>
        <taxon>Ascomycota</taxon>
        <taxon>Pezizomycotina</taxon>
        <taxon>Eurotiomycetes</taxon>
        <taxon>Eurotiomycetidae</taxon>
        <taxon>Eurotiales</taxon>
        <taxon>Aspergillaceae</taxon>
        <taxon>Penicillium</taxon>
    </lineage>
</organism>
<sequence>MSTMTSLERSLSCTSSTALSMSPRLSARETTPPGSELSFAHLNDRVNQLDTRVLELRSNLMTKENYVDRRNREDEHIRREFAHQNAISNRIDLNVIALRTDVDQIRSSILHLKTTVGQSSMETTYTRSDVDRLQKSVDQLQSDVAQIRSDSCAARIDIGKLQTATNQLRSEFSNLSRIFISFDTRMDVVESRLDSMESSMESMNSRMDSVNSRMDSMDSRMVSMDSRMETMNSRMANMDARMELENRIRFNSLTHTVHANLKPVPVLLEDGSLELPKYFPRTIWRFWCLKKRSRVHRLAELCEFYQLQGYQDWRHMQSAAEMFANESDSSDASDSGYPITLNSAVYRYPEAAHQALAATLGLVYSKIRKEVRKEMGEGLIAPRPPKRQQEEVASTGTSTKSKPVKMPRRPSVSDSFMQRLTSGVDQPYAETASSGSGPSQILGWKAFSDVSEDVKGKLRSIDPDDLGAVLRALEQGRLKLKPSRSERMNMSPTESKFSSNPFRKAAEPAQEEVPTEPHTVPATVPTHVPTSAQNTVPTEVATVSSQGSRARRTFIDAPATVSDSESSSSSSS</sequence>